<organism evidence="1 2">
    <name type="scientific">Hyalomma asiaticum</name>
    <name type="common">Tick</name>
    <dbReference type="NCBI Taxonomy" id="266040"/>
    <lineage>
        <taxon>Eukaryota</taxon>
        <taxon>Metazoa</taxon>
        <taxon>Ecdysozoa</taxon>
        <taxon>Arthropoda</taxon>
        <taxon>Chelicerata</taxon>
        <taxon>Arachnida</taxon>
        <taxon>Acari</taxon>
        <taxon>Parasitiformes</taxon>
        <taxon>Ixodida</taxon>
        <taxon>Ixodoidea</taxon>
        <taxon>Ixodidae</taxon>
        <taxon>Hyalomminae</taxon>
        <taxon>Hyalomma</taxon>
    </lineage>
</organism>
<gene>
    <name evidence="1" type="ORF">HPB50_011192</name>
</gene>
<proteinExistence type="predicted"/>
<dbReference type="EMBL" id="CM023486">
    <property type="protein sequence ID" value="KAH6928073.1"/>
    <property type="molecule type" value="Genomic_DNA"/>
</dbReference>
<keyword evidence="2" id="KW-1185">Reference proteome</keyword>
<evidence type="ECO:0000313" key="1">
    <source>
        <dbReference type="EMBL" id="KAH6928073.1"/>
    </source>
</evidence>
<protein>
    <submittedName>
        <fullName evidence="1">Uncharacterized protein</fullName>
    </submittedName>
</protein>
<comment type="caution">
    <text evidence="1">The sequence shown here is derived from an EMBL/GenBank/DDBJ whole genome shotgun (WGS) entry which is preliminary data.</text>
</comment>
<accession>A0ACB7S028</accession>
<name>A0ACB7S028_HYAAI</name>
<sequence length="65" mass="7729">MYSRLQDIKRGKHTLSGDIVDWFIQRVRSESAKPMLAALHDLRTGNVSEFISYARRFDRRMTDER</sequence>
<evidence type="ECO:0000313" key="2">
    <source>
        <dbReference type="Proteomes" id="UP000821845"/>
    </source>
</evidence>
<dbReference type="Proteomes" id="UP000821845">
    <property type="component" value="Chromosome 6"/>
</dbReference>
<reference evidence="1" key="1">
    <citation type="submission" date="2020-05" db="EMBL/GenBank/DDBJ databases">
        <title>Large-scale comparative analyses of tick genomes elucidate their genetic diversity and vector capacities.</title>
        <authorList>
            <person name="Jia N."/>
            <person name="Wang J."/>
            <person name="Shi W."/>
            <person name="Du L."/>
            <person name="Sun Y."/>
            <person name="Zhan W."/>
            <person name="Jiang J."/>
            <person name="Wang Q."/>
            <person name="Zhang B."/>
            <person name="Ji P."/>
            <person name="Sakyi L.B."/>
            <person name="Cui X."/>
            <person name="Yuan T."/>
            <person name="Jiang B."/>
            <person name="Yang W."/>
            <person name="Lam T.T.-Y."/>
            <person name="Chang Q."/>
            <person name="Ding S."/>
            <person name="Wang X."/>
            <person name="Zhu J."/>
            <person name="Ruan X."/>
            <person name="Zhao L."/>
            <person name="Wei J."/>
            <person name="Que T."/>
            <person name="Du C."/>
            <person name="Cheng J."/>
            <person name="Dai P."/>
            <person name="Han X."/>
            <person name="Huang E."/>
            <person name="Gao Y."/>
            <person name="Liu J."/>
            <person name="Shao H."/>
            <person name="Ye R."/>
            <person name="Li L."/>
            <person name="Wei W."/>
            <person name="Wang X."/>
            <person name="Wang C."/>
            <person name="Yang T."/>
            <person name="Huo Q."/>
            <person name="Li W."/>
            <person name="Guo W."/>
            <person name="Chen H."/>
            <person name="Zhou L."/>
            <person name="Ni X."/>
            <person name="Tian J."/>
            <person name="Zhou Y."/>
            <person name="Sheng Y."/>
            <person name="Liu T."/>
            <person name="Pan Y."/>
            <person name="Xia L."/>
            <person name="Li J."/>
            <person name="Zhao F."/>
            <person name="Cao W."/>
        </authorList>
    </citation>
    <scope>NUCLEOTIDE SEQUENCE</scope>
    <source>
        <strain evidence="1">Hyas-2018</strain>
    </source>
</reference>